<protein>
    <submittedName>
        <fullName evidence="1">14598_t:CDS:1</fullName>
    </submittedName>
</protein>
<reference evidence="1" key="1">
    <citation type="submission" date="2021-06" db="EMBL/GenBank/DDBJ databases">
        <authorList>
            <person name="Kallberg Y."/>
            <person name="Tangrot J."/>
            <person name="Rosling A."/>
        </authorList>
    </citation>
    <scope>NUCLEOTIDE SEQUENCE</scope>
    <source>
        <strain evidence="1">28 12/20/2015</strain>
    </source>
</reference>
<sequence>GRKDFHENNLTILEQKAIYEELHDIYKKALSKALQDNLKSQQLISLLQELIEENNSGQSDLGESSQTDDANDKNKDFRIFNLKNLKKHHGRGRPPGTKKLKSSHENYGSKIKRQRRCRKCGNTGHYQKNCKLGLVQLSYSASSNESDIEIFKAYYYLCCNK</sequence>
<proteinExistence type="predicted"/>
<feature type="non-terminal residue" evidence="1">
    <location>
        <position position="1"/>
    </location>
</feature>
<evidence type="ECO:0000313" key="1">
    <source>
        <dbReference type="EMBL" id="CAG8768277.1"/>
    </source>
</evidence>
<dbReference type="EMBL" id="CAJVPW010052482">
    <property type="protein sequence ID" value="CAG8768277.1"/>
    <property type="molecule type" value="Genomic_DNA"/>
</dbReference>
<comment type="caution">
    <text evidence="1">The sequence shown here is derived from an EMBL/GenBank/DDBJ whole genome shotgun (WGS) entry which is preliminary data.</text>
</comment>
<gene>
    <name evidence="1" type="ORF">SPELUC_LOCUS15608</name>
</gene>
<accession>A0ACA9QXU8</accession>
<keyword evidence="2" id="KW-1185">Reference proteome</keyword>
<dbReference type="Proteomes" id="UP000789366">
    <property type="component" value="Unassembled WGS sequence"/>
</dbReference>
<feature type="non-terminal residue" evidence="1">
    <location>
        <position position="161"/>
    </location>
</feature>
<organism evidence="1 2">
    <name type="scientific">Cetraspora pellucida</name>
    <dbReference type="NCBI Taxonomy" id="1433469"/>
    <lineage>
        <taxon>Eukaryota</taxon>
        <taxon>Fungi</taxon>
        <taxon>Fungi incertae sedis</taxon>
        <taxon>Mucoromycota</taxon>
        <taxon>Glomeromycotina</taxon>
        <taxon>Glomeromycetes</taxon>
        <taxon>Diversisporales</taxon>
        <taxon>Gigasporaceae</taxon>
        <taxon>Cetraspora</taxon>
    </lineage>
</organism>
<name>A0ACA9QXU8_9GLOM</name>
<evidence type="ECO:0000313" key="2">
    <source>
        <dbReference type="Proteomes" id="UP000789366"/>
    </source>
</evidence>